<gene>
    <name evidence="1" type="ORF">UFOPK3772_00238</name>
</gene>
<reference evidence="1" key="1">
    <citation type="submission" date="2020-05" db="EMBL/GenBank/DDBJ databases">
        <authorList>
            <person name="Chiriac C."/>
            <person name="Salcher M."/>
            <person name="Ghai R."/>
            <person name="Kavagutti S V."/>
        </authorList>
    </citation>
    <scope>NUCLEOTIDE SEQUENCE</scope>
</reference>
<dbReference type="AlphaFoldDB" id="A0A6J7IHW2"/>
<sequence>MVIEDGHEESDATLVEALVLEGLRTAAFGMFALEQALPLGDLRPLTAGVPLRAQGSRSPEWFSAAASEHASLLDTAPELVALDTRDTGSHADPQIRADADIIGIYAPEAPAYFRPLIGGVEIELEPEVLEAASEAGLTPRTSVQFGLLRELSDLDS</sequence>
<dbReference type="EMBL" id="CAFBNE010000004">
    <property type="protein sequence ID" value="CAB4930768.1"/>
    <property type="molecule type" value="Genomic_DNA"/>
</dbReference>
<organism evidence="1">
    <name type="scientific">freshwater metagenome</name>
    <dbReference type="NCBI Taxonomy" id="449393"/>
    <lineage>
        <taxon>unclassified sequences</taxon>
        <taxon>metagenomes</taxon>
        <taxon>ecological metagenomes</taxon>
    </lineage>
</organism>
<protein>
    <submittedName>
        <fullName evidence="1">Unannotated protein</fullName>
    </submittedName>
</protein>
<evidence type="ECO:0000313" key="1">
    <source>
        <dbReference type="EMBL" id="CAB4930768.1"/>
    </source>
</evidence>
<accession>A0A6J7IHW2</accession>
<proteinExistence type="predicted"/>
<name>A0A6J7IHW2_9ZZZZ</name>